<dbReference type="InterPro" id="IPR036388">
    <property type="entry name" value="WH-like_DNA-bd_sf"/>
</dbReference>
<dbReference type="PANTHER" id="PTHR34580:SF3">
    <property type="entry name" value="PROTEIN PAFB"/>
    <property type="match status" value="1"/>
</dbReference>
<organism evidence="3 4">
    <name type="scientific">Cohnella suwonensis</name>
    <dbReference type="NCBI Taxonomy" id="696072"/>
    <lineage>
        <taxon>Bacteria</taxon>
        <taxon>Bacillati</taxon>
        <taxon>Bacillota</taxon>
        <taxon>Bacilli</taxon>
        <taxon>Bacillales</taxon>
        <taxon>Paenibacillaceae</taxon>
        <taxon>Cohnella</taxon>
    </lineage>
</organism>
<evidence type="ECO:0000313" key="4">
    <source>
        <dbReference type="Proteomes" id="UP001596105"/>
    </source>
</evidence>
<dbReference type="InterPro" id="IPR051534">
    <property type="entry name" value="CBASS_pafABC_assoc_protein"/>
</dbReference>
<name>A0ABW0LZR2_9BACL</name>
<proteinExistence type="predicted"/>
<evidence type="ECO:0000259" key="1">
    <source>
        <dbReference type="Pfam" id="PF08279"/>
    </source>
</evidence>
<protein>
    <submittedName>
        <fullName evidence="3">Helix-turn-helix transcriptional regulator</fullName>
    </submittedName>
</protein>
<dbReference type="Gene3D" id="1.10.10.10">
    <property type="entry name" value="Winged helix-like DNA-binding domain superfamily/Winged helix DNA-binding domain"/>
    <property type="match status" value="1"/>
</dbReference>
<dbReference type="EMBL" id="JBHSMH010000097">
    <property type="protein sequence ID" value="MFC5471374.1"/>
    <property type="molecule type" value="Genomic_DNA"/>
</dbReference>
<comment type="caution">
    <text evidence="3">The sequence shown here is derived from an EMBL/GenBank/DDBJ whole genome shotgun (WGS) entry which is preliminary data.</text>
</comment>
<dbReference type="PROSITE" id="PS52050">
    <property type="entry name" value="WYL"/>
    <property type="match status" value="1"/>
</dbReference>
<keyword evidence="4" id="KW-1185">Reference proteome</keyword>
<dbReference type="Pfam" id="PF08279">
    <property type="entry name" value="HTH_11"/>
    <property type="match status" value="1"/>
</dbReference>
<dbReference type="InterPro" id="IPR026881">
    <property type="entry name" value="WYL_dom"/>
</dbReference>
<dbReference type="InterPro" id="IPR036390">
    <property type="entry name" value="WH_DNA-bd_sf"/>
</dbReference>
<reference evidence="4" key="1">
    <citation type="journal article" date="2019" name="Int. J. Syst. Evol. Microbiol.">
        <title>The Global Catalogue of Microorganisms (GCM) 10K type strain sequencing project: providing services to taxonomists for standard genome sequencing and annotation.</title>
        <authorList>
            <consortium name="The Broad Institute Genomics Platform"/>
            <consortium name="The Broad Institute Genome Sequencing Center for Infectious Disease"/>
            <person name="Wu L."/>
            <person name="Ma J."/>
        </authorList>
    </citation>
    <scope>NUCLEOTIDE SEQUENCE [LARGE SCALE GENOMIC DNA]</scope>
    <source>
        <strain evidence="4">CCUG 57113</strain>
    </source>
</reference>
<feature type="domain" description="Helix-turn-helix type 11" evidence="1">
    <location>
        <begin position="8"/>
        <end position="61"/>
    </location>
</feature>
<dbReference type="InterPro" id="IPR013196">
    <property type="entry name" value="HTH_11"/>
</dbReference>
<dbReference type="PANTHER" id="PTHR34580">
    <property type="match status" value="1"/>
</dbReference>
<evidence type="ECO:0000259" key="2">
    <source>
        <dbReference type="Pfam" id="PF13280"/>
    </source>
</evidence>
<sequence length="327" mass="37140">MSKSTNMLSILWLLRAGRRMTAQQLADELEIHIRTVYRCIDSLCVSGVPIIADSGPNGGYRILGHFAESPLLFDMEEQKALVQASAFAQEAGYPFKEALNRAVDKLKRYTNEEQLDRIERHMGGFSVIHPPVEGRQQELLRVLEEAAAQGRSVKMEYDKGRGEAPSSRVFDPYGIVHWKGAWYTVGFCGLRGQLRSFRTDRIVRLEADERCFVRPNDFSAKEHLMRELLPDALDAESLVLVRLQGHDHVLDLLGQHWLFGHALVERENGQAVYRLGTSSLLTYVPYYLLPYGKALTILEPDILVERLADICRGLTEHYRSMRSGTHS</sequence>
<dbReference type="Pfam" id="PF13280">
    <property type="entry name" value="WYL"/>
    <property type="match status" value="1"/>
</dbReference>
<dbReference type="RefSeq" id="WP_209744575.1">
    <property type="nucleotide sequence ID" value="NZ_JBHSMH010000097.1"/>
</dbReference>
<dbReference type="Proteomes" id="UP001596105">
    <property type="component" value="Unassembled WGS sequence"/>
</dbReference>
<accession>A0ABW0LZR2</accession>
<evidence type="ECO:0000313" key="3">
    <source>
        <dbReference type="EMBL" id="MFC5471374.1"/>
    </source>
</evidence>
<feature type="domain" description="WYL" evidence="2">
    <location>
        <begin position="138"/>
        <end position="206"/>
    </location>
</feature>
<gene>
    <name evidence="3" type="ORF">ACFPPD_22045</name>
</gene>
<dbReference type="SUPFAM" id="SSF46785">
    <property type="entry name" value="Winged helix' DNA-binding domain"/>
    <property type="match status" value="1"/>
</dbReference>